<dbReference type="AlphaFoldDB" id="A0A919WHS3"/>
<accession>A0A919WHS3</accession>
<dbReference type="EMBL" id="BORC01000003">
    <property type="protein sequence ID" value="GIN61964.1"/>
    <property type="molecule type" value="Genomic_DNA"/>
</dbReference>
<keyword evidence="1" id="KW-1133">Transmembrane helix</keyword>
<organism evidence="2 3">
    <name type="scientific">Robertmurraya siralis</name>
    <dbReference type="NCBI Taxonomy" id="77777"/>
    <lineage>
        <taxon>Bacteria</taxon>
        <taxon>Bacillati</taxon>
        <taxon>Bacillota</taxon>
        <taxon>Bacilli</taxon>
        <taxon>Bacillales</taxon>
        <taxon>Bacillaceae</taxon>
        <taxon>Robertmurraya</taxon>
    </lineage>
</organism>
<evidence type="ECO:0000313" key="2">
    <source>
        <dbReference type="EMBL" id="GIN61964.1"/>
    </source>
</evidence>
<evidence type="ECO:0000256" key="1">
    <source>
        <dbReference type="SAM" id="Phobius"/>
    </source>
</evidence>
<feature type="transmembrane region" description="Helical" evidence="1">
    <location>
        <begin position="52"/>
        <end position="70"/>
    </location>
</feature>
<proteinExistence type="predicted"/>
<keyword evidence="3" id="KW-1185">Reference proteome</keyword>
<comment type="caution">
    <text evidence="2">The sequence shown here is derived from an EMBL/GenBank/DDBJ whole genome shotgun (WGS) entry which is preliminary data.</text>
</comment>
<keyword evidence="1" id="KW-0472">Membrane</keyword>
<name>A0A919WHS3_9BACI</name>
<protein>
    <submittedName>
        <fullName evidence="2">Uncharacterized protein</fullName>
    </submittedName>
</protein>
<keyword evidence="1" id="KW-0812">Transmembrane</keyword>
<evidence type="ECO:0000313" key="3">
    <source>
        <dbReference type="Proteomes" id="UP000682111"/>
    </source>
</evidence>
<gene>
    <name evidence="2" type="ORF">J27TS8_19570</name>
</gene>
<sequence>MIICLNNWDFYLMQTIASDVQPVKLLVEMKIIQTEMFVGAKSLSHLKDFSPYPVITAIALSALGFVLKMLL</sequence>
<reference evidence="2" key="1">
    <citation type="submission" date="2021-03" db="EMBL/GenBank/DDBJ databases">
        <title>Antimicrobial resistance genes in bacteria isolated from Japanese honey, and their potential for conferring macrolide and lincosamide resistance in the American foulbrood pathogen Paenibacillus larvae.</title>
        <authorList>
            <person name="Okamoto M."/>
            <person name="Kumagai M."/>
            <person name="Kanamori H."/>
            <person name="Takamatsu D."/>
        </authorList>
    </citation>
    <scope>NUCLEOTIDE SEQUENCE</scope>
    <source>
        <strain evidence="2">J27TS8</strain>
    </source>
</reference>
<dbReference type="Proteomes" id="UP000682111">
    <property type="component" value="Unassembled WGS sequence"/>
</dbReference>